<feature type="region of interest" description="Disordered" evidence="1">
    <location>
        <begin position="1"/>
        <end position="31"/>
    </location>
</feature>
<reference evidence="2 3" key="1">
    <citation type="submission" date="2015-09" db="EMBL/GenBank/DDBJ databases">
        <title>Identification and resolution of microdiversity through metagenomic sequencing of parallel consortia.</title>
        <authorList>
            <person name="Nelson W.C."/>
            <person name="Romine M.F."/>
            <person name="Lindemann S.R."/>
        </authorList>
    </citation>
    <scope>NUCLEOTIDE SEQUENCE [LARGE SCALE GENOMIC DNA]</scope>
    <source>
        <strain evidence="2">HL-109</strain>
    </source>
</reference>
<accession>A0A0P7ZX30</accession>
<dbReference type="Proteomes" id="UP000050497">
    <property type="component" value="Unassembled WGS sequence"/>
</dbReference>
<sequence length="51" mass="5322">MPDRESPARRRAPSVQPPAGDDVAGAIQPFPSDCKRDEEFAVGLGSGVGVK</sequence>
<evidence type="ECO:0000313" key="2">
    <source>
        <dbReference type="EMBL" id="KPQ09393.1"/>
    </source>
</evidence>
<name>A0A0P7ZX30_9HYPH</name>
<gene>
    <name evidence="2" type="ORF">HLUCCO17_14925</name>
</gene>
<organism evidence="2 3">
    <name type="scientific">Saliniramus fredricksonii</name>
    <dbReference type="NCBI Taxonomy" id="1653334"/>
    <lineage>
        <taxon>Bacteria</taxon>
        <taxon>Pseudomonadati</taxon>
        <taxon>Pseudomonadota</taxon>
        <taxon>Alphaproteobacteria</taxon>
        <taxon>Hyphomicrobiales</taxon>
        <taxon>Salinarimonadaceae</taxon>
        <taxon>Saliniramus</taxon>
    </lineage>
</organism>
<protein>
    <submittedName>
        <fullName evidence="2">Uncharacterized protein</fullName>
    </submittedName>
</protein>
<dbReference type="EMBL" id="LJSX01000028">
    <property type="protein sequence ID" value="KPQ09393.1"/>
    <property type="molecule type" value="Genomic_DNA"/>
</dbReference>
<dbReference type="AlphaFoldDB" id="A0A0P7ZX30"/>
<evidence type="ECO:0000256" key="1">
    <source>
        <dbReference type="SAM" id="MobiDB-lite"/>
    </source>
</evidence>
<evidence type="ECO:0000313" key="3">
    <source>
        <dbReference type="Proteomes" id="UP000050497"/>
    </source>
</evidence>
<proteinExistence type="predicted"/>
<comment type="caution">
    <text evidence="2">The sequence shown here is derived from an EMBL/GenBank/DDBJ whole genome shotgun (WGS) entry which is preliminary data.</text>
</comment>